<dbReference type="Proteomes" id="UP001237642">
    <property type="component" value="Unassembled WGS sequence"/>
</dbReference>
<evidence type="ECO:0008006" key="3">
    <source>
        <dbReference type="Google" id="ProtNLM"/>
    </source>
</evidence>
<reference evidence="1" key="1">
    <citation type="submission" date="2023-02" db="EMBL/GenBank/DDBJ databases">
        <title>Genome of toxic invasive species Heracleum sosnowskyi carries increased number of genes despite the absence of recent whole-genome duplications.</title>
        <authorList>
            <person name="Schelkunov M."/>
            <person name="Shtratnikova V."/>
            <person name="Makarenko M."/>
            <person name="Klepikova A."/>
            <person name="Omelchenko D."/>
            <person name="Novikova G."/>
            <person name="Obukhova E."/>
            <person name="Bogdanov V."/>
            <person name="Penin A."/>
            <person name="Logacheva M."/>
        </authorList>
    </citation>
    <scope>NUCLEOTIDE SEQUENCE</scope>
    <source>
        <strain evidence="1">Hsosn_3</strain>
        <tissue evidence="1">Leaf</tissue>
    </source>
</reference>
<proteinExistence type="predicted"/>
<protein>
    <recommendedName>
        <fullName evidence="3">Histidine kinase domain-containing protein</fullName>
    </recommendedName>
</protein>
<gene>
    <name evidence="1" type="ORF">POM88_037112</name>
</gene>
<dbReference type="SUPFAM" id="SSF55874">
    <property type="entry name" value="ATPase domain of HSP90 chaperone/DNA topoisomerase II/histidine kinase"/>
    <property type="match status" value="1"/>
</dbReference>
<keyword evidence="2" id="KW-1185">Reference proteome</keyword>
<sequence length="164" mass="18180">MGNLRILSEAEVESATGLAGKSVVLGPTGDFHFSFSYRSLGPIAGKARLQNLGMKKDVDVLLDLYDASVKRCQNKSSKSIICSHISNIIGEAIDAWHDLKHRGKRFLAICRCTEHTGERIARFDRVRGDHKKLGRILSNLVNNAFKFTSEGYVSIRAYARKPSS</sequence>
<reference evidence="1" key="2">
    <citation type="submission" date="2023-05" db="EMBL/GenBank/DDBJ databases">
        <authorList>
            <person name="Schelkunov M.I."/>
        </authorList>
    </citation>
    <scope>NUCLEOTIDE SEQUENCE</scope>
    <source>
        <strain evidence="1">Hsosn_3</strain>
        <tissue evidence="1">Leaf</tissue>
    </source>
</reference>
<evidence type="ECO:0000313" key="2">
    <source>
        <dbReference type="Proteomes" id="UP001237642"/>
    </source>
</evidence>
<dbReference type="InterPro" id="IPR036890">
    <property type="entry name" value="HATPase_C_sf"/>
</dbReference>
<dbReference type="AlphaFoldDB" id="A0AAD8HRZ7"/>
<accession>A0AAD8HRZ7</accession>
<dbReference type="Gene3D" id="3.30.565.10">
    <property type="entry name" value="Histidine kinase-like ATPase, C-terminal domain"/>
    <property type="match status" value="1"/>
</dbReference>
<evidence type="ECO:0000313" key="1">
    <source>
        <dbReference type="EMBL" id="KAK1371020.1"/>
    </source>
</evidence>
<comment type="caution">
    <text evidence="1">The sequence shown here is derived from an EMBL/GenBank/DDBJ whole genome shotgun (WGS) entry which is preliminary data.</text>
</comment>
<name>A0AAD8HRZ7_9APIA</name>
<organism evidence="1 2">
    <name type="scientific">Heracleum sosnowskyi</name>
    <dbReference type="NCBI Taxonomy" id="360622"/>
    <lineage>
        <taxon>Eukaryota</taxon>
        <taxon>Viridiplantae</taxon>
        <taxon>Streptophyta</taxon>
        <taxon>Embryophyta</taxon>
        <taxon>Tracheophyta</taxon>
        <taxon>Spermatophyta</taxon>
        <taxon>Magnoliopsida</taxon>
        <taxon>eudicotyledons</taxon>
        <taxon>Gunneridae</taxon>
        <taxon>Pentapetalae</taxon>
        <taxon>asterids</taxon>
        <taxon>campanulids</taxon>
        <taxon>Apiales</taxon>
        <taxon>Apiaceae</taxon>
        <taxon>Apioideae</taxon>
        <taxon>apioid superclade</taxon>
        <taxon>Tordylieae</taxon>
        <taxon>Tordyliinae</taxon>
        <taxon>Heracleum</taxon>
    </lineage>
</organism>
<dbReference type="EMBL" id="JAUIZM010000008">
    <property type="protein sequence ID" value="KAK1371020.1"/>
    <property type="molecule type" value="Genomic_DNA"/>
</dbReference>